<gene>
    <name evidence="2" type="ORF">Aco04nite_91380</name>
</gene>
<protein>
    <recommendedName>
        <fullName evidence="1">Ricin B lectin domain-containing protein</fullName>
    </recommendedName>
</protein>
<dbReference type="InterPro" id="IPR035992">
    <property type="entry name" value="Ricin_B-like_lectins"/>
</dbReference>
<evidence type="ECO:0000259" key="1">
    <source>
        <dbReference type="SMART" id="SM00458"/>
    </source>
</evidence>
<dbReference type="Pfam" id="PF00652">
    <property type="entry name" value="Ricin_B_lectin"/>
    <property type="match status" value="1"/>
</dbReference>
<dbReference type="Proteomes" id="UP000680865">
    <property type="component" value="Unassembled WGS sequence"/>
</dbReference>
<dbReference type="SMART" id="SM00458">
    <property type="entry name" value="RICIN"/>
    <property type="match status" value="1"/>
</dbReference>
<dbReference type="EMBL" id="BOQP01000067">
    <property type="protein sequence ID" value="GIM84437.1"/>
    <property type="molecule type" value="Genomic_DNA"/>
</dbReference>
<dbReference type="AlphaFoldDB" id="A0A919T237"/>
<sequence>MTAPPPTGEIRGGGWCRYLDVNGQSQFDGVVVQIWDGNGCANRSWTATSSSQLVVYGNKCLDAPSASTGARARIWSCTGAANQRWNEPTVAGYWNTYTGARVIENSGTYVRVRNVGSGLYLDGMGRTANGASIGQYSDSTSVNQRWKIVAAS</sequence>
<name>A0A919T237_9ACTN</name>
<accession>A0A919T237</accession>
<dbReference type="SUPFAM" id="SSF50370">
    <property type="entry name" value="Ricin B-like lectins"/>
    <property type="match status" value="1"/>
</dbReference>
<keyword evidence="3" id="KW-1185">Reference proteome</keyword>
<dbReference type="RefSeq" id="WP_213003438.1">
    <property type="nucleotide sequence ID" value="NZ_BAAATW010000026.1"/>
</dbReference>
<evidence type="ECO:0000313" key="3">
    <source>
        <dbReference type="Proteomes" id="UP000680865"/>
    </source>
</evidence>
<dbReference type="InterPro" id="IPR000772">
    <property type="entry name" value="Ricin_B_lectin"/>
</dbReference>
<dbReference type="Gene3D" id="2.80.10.50">
    <property type="match status" value="2"/>
</dbReference>
<reference evidence="2" key="1">
    <citation type="submission" date="2021-03" db="EMBL/GenBank/DDBJ databases">
        <title>Whole genome shotgun sequence of Actinoplanes consettensis NBRC 14913.</title>
        <authorList>
            <person name="Komaki H."/>
            <person name="Tamura T."/>
        </authorList>
    </citation>
    <scope>NUCLEOTIDE SEQUENCE</scope>
    <source>
        <strain evidence="2">NBRC 14913</strain>
    </source>
</reference>
<evidence type="ECO:0000313" key="2">
    <source>
        <dbReference type="EMBL" id="GIM84437.1"/>
    </source>
</evidence>
<organism evidence="2 3">
    <name type="scientific">Winogradskya consettensis</name>
    <dbReference type="NCBI Taxonomy" id="113560"/>
    <lineage>
        <taxon>Bacteria</taxon>
        <taxon>Bacillati</taxon>
        <taxon>Actinomycetota</taxon>
        <taxon>Actinomycetes</taxon>
        <taxon>Micromonosporales</taxon>
        <taxon>Micromonosporaceae</taxon>
        <taxon>Winogradskya</taxon>
    </lineage>
</organism>
<feature type="domain" description="Ricin B lectin" evidence="1">
    <location>
        <begin position="4"/>
        <end position="149"/>
    </location>
</feature>
<dbReference type="PROSITE" id="PS50231">
    <property type="entry name" value="RICIN_B_LECTIN"/>
    <property type="match status" value="1"/>
</dbReference>
<proteinExistence type="predicted"/>
<dbReference type="Pfam" id="PF14200">
    <property type="entry name" value="RicinB_lectin_2"/>
    <property type="match status" value="1"/>
</dbReference>
<comment type="caution">
    <text evidence="2">The sequence shown here is derived from an EMBL/GenBank/DDBJ whole genome shotgun (WGS) entry which is preliminary data.</text>
</comment>